<dbReference type="HOGENOM" id="CLU_2343493_0_0_5"/>
<dbReference type="Proteomes" id="UP000029492">
    <property type="component" value="Chromosome"/>
</dbReference>
<dbReference type="EMBL" id="CP003811">
    <property type="protein sequence ID" value="AIQ90154.1"/>
    <property type="molecule type" value="Genomic_DNA"/>
</dbReference>
<evidence type="ECO:0000313" key="3">
    <source>
        <dbReference type="Proteomes" id="UP000029492"/>
    </source>
</evidence>
<sequence>MCLAGAERRPSRGTWRCDRRRSRRSGPCRPANGSLVHPVNTPHARLFDGGVERQQIGLSGDPLDQGYDLADLRGLSAQPLQYGCTPSRTHRESGRAD</sequence>
<evidence type="ECO:0000313" key="2">
    <source>
        <dbReference type="EMBL" id="AIQ90154.1"/>
    </source>
</evidence>
<keyword evidence="3" id="KW-1185">Reference proteome</keyword>
<dbReference type="KEGG" id="mor:MOC_2399"/>
<proteinExistence type="predicted"/>
<accession>A0A089Q6E2</accession>
<protein>
    <submittedName>
        <fullName evidence="2">Protein of unassigned function</fullName>
    </submittedName>
</protein>
<name>A0A089Q6E2_9HYPH</name>
<gene>
    <name evidence="2" type="ORF">MOC_2399</name>
</gene>
<evidence type="ECO:0000256" key="1">
    <source>
        <dbReference type="SAM" id="MobiDB-lite"/>
    </source>
</evidence>
<dbReference type="AlphaFoldDB" id="A0A089Q6E2"/>
<feature type="region of interest" description="Disordered" evidence="1">
    <location>
        <begin position="1"/>
        <end position="41"/>
    </location>
</feature>
<dbReference type="STRING" id="693986.MOC_2399"/>
<organism evidence="2 3">
    <name type="scientific">Methylobacterium oryzae CBMB20</name>
    <dbReference type="NCBI Taxonomy" id="693986"/>
    <lineage>
        <taxon>Bacteria</taxon>
        <taxon>Pseudomonadati</taxon>
        <taxon>Pseudomonadota</taxon>
        <taxon>Alphaproteobacteria</taxon>
        <taxon>Hyphomicrobiales</taxon>
        <taxon>Methylobacteriaceae</taxon>
        <taxon>Methylobacterium</taxon>
    </lineage>
</organism>
<reference evidence="2 3" key="1">
    <citation type="journal article" date="2014" name="PLoS ONE">
        <title>Genome Information of Methylobacterium oryzae, a Plant-Probiotic Methylotroph in the Phyllosphere.</title>
        <authorList>
            <person name="Kwak M.J."/>
            <person name="Jeong H."/>
            <person name="Madhaiyan M."/>
            <person name="Lee Y."/>
            <person name="Sa T.M."/>
            <person name="Oh T.K."/>
            <person name="Kim J.F."/>
        </authorList>
    </citation>
    <scope>NUCLEOTIDE SEQUENCE [LARGE SCALE GENOMIC DNA]</scope>
    <source>
        <strain evidence="2 3">CBMB20</strain>
    </source>
</reference>
<feature type="compositionally biased region" description="Basic and acidic residues" evidence="1">
    <location>
        <begin position="1"/>
        <end position="10"/>
    </location>
</feature>